<organism evidence="2 3">
    <name type="scientific">Shinella yambaruensis</name>
    <dbReference type="NCBI Taxonomy" id="415996"/>
    <lineage>
        <taxon>Bacteria</taxon>
        <taxon>Pseudomonadati</taxon>
        <taxon>Pseudomonadota</taxon>
        <taxon>Alphaproteobacteria</taxon>
        <taxon>Hyphomicrobiales</taxon>
        <taxon>Rhizobiaceae</taxon>
        <taxon>Shinella</taxon>
    </lineage>
</organism>
<gene>
    <name evidence="2" type="ORF">GCM10007923_01520</name>
</gene>
<accession>A0ABQ5ZDG5</accession>
<evidence type="ECO:0008006" key="4">
    <source>
        <dbReference type="Google" id="ProtNLM"/>
    </source>
</evidence>
<dbReference type="Proteomes" id="UP001156702">
    <property type="component" value="Unassembled WGS sequence"/>
</dbReference>
<dbReference type="InterPro" id="IPR035437">
    <property type="entry name" value="SNase_OB-fold_sf"/>
</dbReference>
<proteinExistence type="predicted"/>
<comment type="caution">
    <text evidence="2">The sequence shown here is derived from an EMBL/GenBank/DDBJ whole genome shotgun (WGS) entry which is preliminary data.</text>
</comment>
<dbReference type="SUPFAM" id="SSF50199">
    <property type="entry name" value="Staphylococcal nuclease"/>
    <property type="match status" value="1"/>
</dbReference>
<evidence type="ECO:0000313" key="3">
    <source>
        <dbReference type="Proteomes" id="UP001156702"/>
    </source>
</evidence>
<protein>
    <recommendedName>
        <fullName evidence="4">Thermonuclease family protein</fullName>
    </recommendedName>
</protein>
<evidence type="ECO:0000313" key="2">
    <source>
        <dbReference type="EMBL" id="GLR48948.1"/>
    </source>
</evidence>
<reference evidence="3" key="1">
    <citation type="journal article" date="2019" name="Int. J. Syst. Evol. Microbiol.">
        <title>The Global Catalogue of Microorganisms (GCM) 10K type strain sequencing project: providing services to taxonomists for standard genome sequencing and annotation.</title>
        <authorList>
            <consortium name="The Broad Institute Genomics Platform"/>
            <consortium name="The Broad Institute Genome Sequencing Center for Infectious Disease"/>
            <person name="Wu L."/>
            <person name="Ma J."/>
        </authorList>
    </citation>
    <scope>NUCLEOTIDE SEQUENCE [LARGE SCALE GENOMIC DNA]</scope>
    <source>
        <strain evidence="3">NBRC 102122</strain>
    </source>
</reference>
<feature type="signal peptide" evidence="1">
    <location>
        <begin position="1"/>
        <end position="33"/>
    </location>
</feature>
<dbReference type="Gene3D" id="2.40.50.90">
    <property type="match status" value="1"/>
</dbReference>
<feature type="chain" id="PRO_5047208049" description="Thermonuclease family protein" evidence="1">
    <location>
        <begin position="34"/>
        <end position="209"/>
    </location>
</feature>
<evidence type="ECO:0000256" key="1">
    <source>
        <dbReference type="SAM" id="SignalP"/>
    </source>
</evidence>
<keyword evidence="1" id="KW-0732">Signal</keyword>
<name>A0ABQ5ZDG5_9HYPH</name>
<dbReference type="EMBL" id="BSOP01000002">
    <property type="protein sequence ID" value="GLR48948.1"/>
    <property type="molecule type" value="Genomic_DNA"/>
</dbReference>
<keyword evidence="3" id="KW-1185">Reference proteome</keyword>
<sequence length="209" mass="22653">MRREMELAMKRPTKRTRWAQVLAFLFSAATAQAAGLESGPVSDDPIWTDKPVRIDRKTQAYERLAVEPIVLPLRLHPSARVTVFDSASFADGGRLYVLTDAVPVDPKRFCRDGDGAVAICGQQARIALRRLVAGKSLTCEEDIRFSGVSFLTCSAGGKDLAETLVATGAASAATPRLAGTQEDAIRRKAGIWIDAECRALKRCPPGRGR</sequence>